<evidence type="ECO:0008006" key="3">
    <source>
        <dbReference type="Google" id="ProtNLM"/>
    </source>
</evidence>
<dbReference type="EMBL" id="AAUW01000031">
    <property type="protein sequence ID" value="EAV40430.1"/>
    <property type="molecule type" value="Genomic_DNA"/>
</dbReference>
<dbReference type="RefSeq" id="WP_006940116.1">
    <property type="nucleotide sequence ID" value="NZ_AAUW01000031.1"/>
</dbReference>
<accession>A0P3I2</accession>
<dbReference type="InterPro" id="IPR009057">
    <property type="entry name" value="Homeodomain-like_sf"/>
</dbReference>
<name>A0P3I2_ROSAI</name>
<reference evidence="1 2" key="1">
    <citation type="submission" date="2006-05" db="EMBL/GenBank/DDBJ databases">
        <authorList>
            <person name="King G."/>
            <person name="Ferriera S."/>
            <person name="Johnson J."/>
            <person name="Kravitz S."/>
            <person name="Beeson K."/>
            <person name="Sutton G."/>
            <person name="Rogers Y.-H."/>
            <person name="Friedman R."/>
            <person name="Frazier M."/>
            <person name="Venter J.C."/>
        </authorList>
    </citation>
    <scope>NUCLEOTIDE SEQUENCE [LARGE SCALE GENOMIC DNA]</scope>
    <source>
        <strain evidence="2">ATCC 25650 / DSM 13394 / JCM 20685 / NBRC 16684 / NCIMB 2208 / IAM 12614 / B1</strain>
    </source>
</reference>
<sequence>MHDDLLPGVLGEIADVAGIPAALAIADQVGGTRINIPARAEDDHWLVQTVGREAADLICEYFRTLSAEHREAGARHIVIPLGASGPMAQARRVLITELENGVSARQAARKAGVSERTAFRMRAKLREGKRAA</sequence>
<dbReference type="OrthoDB" id="7605239at2"/>
<dbReference type="eggNOG" id="ENOG503327K">
    <property type="taxonomic scope" value="Bacteria"/>
</dbReference>
<dbReference type="SUPFAM" id="SSF46689">
    <property type="entry name" value="Homeodomain-like"/>
    <property type="match status" value="1"/>
</dbReference>
<organism evidence="1 2">
    <name type="scientific">Roseibium aggregatum (strain ATCC 25650 / DSM 13394 / JCM 20685 / NBRC 16684 / NCIMB 2208 / IAM 12614 / B1)</name>
    <name type="common">Stappia aggregata</name>
    <dbReference type="NCBI Taxonomy" id="384765"/>
    <lineage>
        <taxon>Bacteria</taxon>
        <taxon>Pseudomonadati</taxon>
        <taxon>Pseudomonadota</taxon>
        <taxon>Alphaproteobacteria</taxon>
        <taxon>Hyphomicrobiales</taxon>
        <taxon>Stappiaceae</taxon>
        <taxon>Roseibium</taxon>
    </lineage>
</organism>
<evidence type="ECO:0000313" key="2">
    <source>
        <dbReference type="Proteomes" id="UP000004848"/>
    </source>
</evidence>
<comment type="caution">
    <text evidence="1">The sequence shown here is derived from an EMBL/GenBank/DDBJ whole genome shotgun (WGS) entry which is preliminary data.</text>
</comment>
<dbReference type="AlphaFoldDB" id="A0P3I2"/>
<evidence type="ECO:0000313" key="1">
    <source>
        <dbReference type="EMBL" id="EAV40430.1"/>
    </source>
</evidence>
<gene>
    <name evidence="1" type="ORF">SIAM614_21410</name>
</gene>
<proteinExistence type="predicted"/>
<dbReference type="GeneID" id="68849900"/>
<protein>
    <recommendedName>
        <fullName evidence="3">Homeodomain-like domain-containing protein</fullName>
    </recommendedName>
</protein>
<dbReference type="Proteomes" id="UP000004848">
    <property type="component" value="Unassembled WGS sequence"/>
</dbReference>